<name>A0A7S3R007_DUNTE</name>
<feature type="domain" description="Histone deacetylase" evidence="2">
    <location>
        <begin position="313"/>
        <end position="606"/>
    </location>
</feature>
<evidence type="ECO:0000259" key="2">
    <source>
        <dbReference type="Pfam" id="PF00850"/>
    </source>
</evidence>
<feature type="compositionally biased region" description="Acidic residues" evidence="1">
    <location>
        <begin position="667"/>
        <end position="698"/>
    </location>
</feature>
<dbReference type="Pfam" id="PF00850">
    <property type="entry name" value="Hist_deacetyl"/>
    <property type="match status" value="1"/>
</dbReference>
<dbReference type="InterPro" id="IPR023696">
    <property type="entry name" value="Ureohydrolase_dom_sf"/>
</dbReference>
<dbReference type="GO" id="GO:0005737">
    <property type="term" value="C:cytoplasm"/>
    <property type="evidence" value="ECO:0007669"/>
    <property type="project" value="TreeGrafter"/>
</dbReference>
<dbReference type="InterPro" id="IPR037138">
    <property type="entry name" value="His_deacetylse_dom_sf"/>
</dbReference>
<dbReference type="GO" id="GO:0004407">
    <property type="term" value="F:histone deacetylase activity"/>
    <property type="evidence" value="ECO:0007669"/>
    <property type="project" value="TreeGrafter"/>
</dbReference>
<feature type="region of interest" description="Disordered" evidence="1">
    <location>
        <begin position="35"/>
        <end position="66"/>
    </location>
</feature>
<evidence type="ECO:0000313" key="3">
    <source>
        <dbReference type="EMBL" id="CAE0498406.1"/>
    </source>
</evidence>
<dbReference type="Gene3D" id="3.40.800.20">
    <property type="entry name" value="Histone deacetylase domain"/>
    <property type="match status" value="1"/>
</dbReference>
<evidence type="ECO:0000256" key="1">
    <source>
        <dbReference type="SAM" id="MobiDB-lite"/>
    </source>
</evidence>
<organism evidence="3">
    <name type="scientific">Dunaliella tertiolecta</name>
    <name type="common">Green alga</name>
    <dbReference type="NCBI Taxonomy" id="3047"/>
    <lineage>
        <taxon>Eukaryota</taxon>
        <taxon>Viridiplantae</taxon>
        <taxon>Chlorophyta</taxon>
        <taxon>core chlorophytes</taxon>
        <taxon>Chlorophyceae</taxon>
        <taxon>CS clade</taxon>
        <taxon>Chlamydomonadales</taxon>
        <taxon>Dunaliellaceae</taxon>
        <taxon>Dunaliella</taxon>
    </lineage>
</organism>
<feature type="region of interest" description="Disordered" evidence="1">
    <location>
        <begin position="105"/>
        <end position="222"/>
    </location>
</feature>
<dbReference type="PANTHER" id="PTHR10625">
    <property type="entry name" value="HISTONE DEACETYLASE HDAC1-RELATED"/>
    <property type="match status" value="1"/>
</dbReference>
<dbReference type="EMBL" id="HBIP01022508">
    <property type="protein sequence ID" value="CAE0498406.1"/>
    <property type="molecule type" value="Transcribed_RNA"/>
</dbReference>
<protein>
    <recommendedName>
        <fullName evidence="2">Histone deacetylase domain-containing protein</fullName>
    </recommendedName>
</protein>
<dbReference type="InterPro" id="IPR023801">
    <property type="entry name" value="His_deacetylse_dom"/>
</dbReference>
<sequence>MAPDLFLGVGYNSSNSEAGSMPAQHMYSRDVQAKASLGGMTSSTAASSAAAAGAAATAAHHRHADGQQVLAEEGDEWQVVSSSDSGGAAGMEASALATMPRKIDARPALDNPDTSSEEGQLQQQQQQLSGQQGSEQGVGHARGAAVELHYQSTSSEEELLSGDQRKGDGMEVDAGMTTDTSSYGADGQDEQGGLPEEFEEAEYEDPLDEGEEDEDEDEDMQGPPVFCINCTGRMRGQQCEDCGHSRSEDSSIFWAGKAAQEEEVLLDMSEPEAVAKRAAAAAMAALERQQEKRIALVWDERMELHEEGKLLPHPERPDRVRAVMSRILASNLAERCTRVECPEASLEALQAVHSGELINFVRALAVERGPGDIPPLELRMTSDMYANAHTFHCARLAAGGAAEVACKVVQGEAAHGAAIVRPPGHHAESSMAMGFCFFNSAAVAARAAQGCGAQRVLILDWDVHHGNGTQHIFEDDPTVMYMSLHRHDHGSFYPGTGAAHEVGTGPGRGYTVNVAWDCGGIQNGDYLAAFTHLLLPIAYEFAPDLIIVSAGFDAAEGDPIGGCRLTAECFSHMTALLKAVAPLALVLEGGYNLRATAAATEASLRALLGEQPPALPGPKQPTMAGLRAIRTALQVQSAYWGCARTALALASPFPTPAAGHHGIMDTGMEEEEEEEEEEEGEGDEEEDEGRDEEEDSSDEGGGGLEWRWNHGNGHTAGLPPLEAHGGNRGGTSAGRVGLSVPQPPPPSGTSGNVGLGTATGSGGGSGGGKAEWGRAQGKRSSVTQLLAKIRKKAVRAFWRRHAARVMAAAQQKAGAGKKRT</sequence>
<dbReference type="AlphaFoldDB" id="A0A7S3R007"/>
<feature type="compositionally biased region" description="Low complexity" evidence="1">
    <location>
        <begin position="117"/>
        <end position="137"/>
    </location>
</feature>
<accession>A0A7S3R007</accession>
<feature type="compositionally biased region" description="Acidic residues" evidence="1">
    <location>
        <begin position="196"/>
        <end position="220"/>
    </location>
</feature>
<feature type="compositionally biased region" description="Gly residues" evidence="1">
    <location>
        <begin position="751"/>
        <end position="770"/>
    </location>
</feature>
<dbReference type="GO" id="GO:0000118">
    <property type="term" value="C:histone deacetylase complex"/>
    <property type="evidence" value="ECO:0007669"/>
    <property type="project" value="TreeGrafter"/>
</dbReference>
<reference evidence="3" key="1">
    <citation type="submission" date="2021-01" db="EMBL/GenBank/DDBJ databases">
        <authorList>
            <person name="Corre E."/>
            <person name="Pelletier E."/>
            <person name="Niang G."/>
            <person name="Scheremetjew M."/>
            <person name="Finn R."/>
            <person name="Kale V."/>
            <person name="Holt S."/>
            <person name="Cochrane G."/>
            <person name="Meng A."/>
            <person name="Brown T."/>
            <person name="Cohen L."/>
        </authorList>
    </citation>
    <scope>NUCLEOTIDE SEQUENCE</scope>
    <source>
        <strain evidence="3">CCMP1320</strain>
    </source>
</reference>
<dbReference type="PANTHER" id="PTHR10625:SF25">
    <property type="entry name" value="HISTONE DEACETYLASE 18-RELATED"/>
    <property type="match status" value="1"/>
</dbReference>
<dbReference type="GO" id="GO:0040029">
    <property type="term" value="P:epigenetic regulation of gene expression"/>
    <property type="evidence" value="ECO:0007669"/>
    <property type="project" value="TreeGrafter"/>
</dbReference>
<feature type="region of interest" description="Disordered" evidence="1">
    <location>
        <begin position="653"/>
        <end position="783"/>
    </location>
</feature>
<gene>
    <name evidence="3" type="ORF">DTER00134_LOCUS13479</name>
</gene>
<dbReference type="PRINTS" id="PR01270">
    <property type="entry name" value="HDASUPER"/>
</dbReference>
<dbReference type="InterPro" id="IPR000286">
    <property type="entry name" value="HDACs"/>
</dbReference>
<dbReference type="SUPFAM" id="SSF52768">
    <property type="entry name" value="Arginase/deacetylase"/>
    <property type="match status" value="1"/>
</dbReference>
<proteinExistence type="predicted"/>
<feature type="compositionally biased region" description="Low complexity" evidence="1">
    <location>
        <begin position="35"/>
        <end position="58"/>
    </location>
</feature>